<sequence>MDQDGMAHYVLSSTWDEKMESRVSLGGASRPCTRRSELESCEGRAHSRIHLGNYKALWFERTEEEKVTGENVYKRGYWEAKDQEHTMEKGEGPHKRWKVTCERSLQICQRKKNLICFNKKMEVVSLPAVSRVAVCGGTHGNELSGVYLVRELQKKREEADNVSVMTVMSNPRAVQQCRRYTETDLNRCFTTATLSAPVTDKTPYEIVRSLELNSLLGPKGTDRAMDLICDLHNTTANMGLCFISDSDCDWICLHIYRHLQREMPSVPVRYISYDTPISEAFSLESLSKHGFAMEIGPQPHGVVRADIFNAMKEGVRLMLDWIQKFNSGVQFDGGEVEVYTMGKGIDYPRDPETHLITATIHPQLQDHDFRLLHPGDPVFLTFSGKTETYKGPEPLYPFFVNECAYYEKGIALYLGRKKRVVVPSIQLERDCGSG</sequence>
<dbReference type="EC" id="3.5.1.114" evidence="10"/>
<dbReference type="Proteomes" id="UP001152622">
    <property type="component" value="Chromosome 1"/>
</dbReference>
<evidence type="ECO:0000313" key="16">
    <source>
        <dbReference type="EMBL" id="KAJ8383144.1"/>
    </source>
</evidence>
<comment type="catalytic activity">
    <reaction evidence="12">
        <text>an N-acetyl-L-cysteine-S-conjugate + H2O = an S-substituted L-cysteine + acetate</text>
        <dbReference type="Rhea" id="RHEA:36855"/>
        <dbReference type="ChEBI" id="CHEBI:15377"/>
        <dbReference type="ChEBI" id="CHEBI:30089"/>
        <dbReference type="ChEBI" id="CHEBI:58717"/>
        <dbReference type="ChEBI" id="CHEBI:58718"/>
        <dbReference type="EC" id="3.5.1.114"/>
    </reaction>
</comment>
<organism evidence="16 17">
    <name type="scientific">Synaphobranchus kaupii</name>
    <name type="common">Kaup's arrowtooth eel</name>
    <dbReference type="NCBI Taxonomy" id="118154"/>
    <lineage>
        <taxon>Eukaryota</taxon>
        <taxon>Metazoa</taxon>
        <taxon>Chordata</taxon>
        <taxon>Craniata</taxon>
        <taxon>Vertebrata</taxon>
        <taxon>Euteleostomi</taxon>
        <taxon>Actinopterygii</taxon>
        <taxon>Neopterygii</taxon>
        <taxon>Teleostei</taxon>
        <taxon>Anguilliformes</taxon>
        <taxon>Synaphobranchidae</taxon>
        <taxon>Synaphobranchus</taxon>
    </lineage>
</organism>
<evidence type="ECO:0000256" key="1">
    <source>
        <dbReference type="ARBA" id="ARBA00001947"/>
    </source>
</evidence>
<dbReference type="HAMAP" id="MF_00704">
    <property type="entry name" value="Aspartoacylase"/>
    <property type="match status" value="1"/>
</dbReference>
<evidence type="ECO:0000256" key="6">
    <source>
        <dbReference type="ARBA" id="ARBA00022723"/>
    </source>
</evidence>
<dbReference type="PANTHER" id="PTHR15162:SF5">
    <property type="entry name" value="N-ACYL-AROMATIC-L-AMINO ACID AMIDOHYDROLASE (CARBOXYLATE-FORMING)"/>
    <property type="match status" value="1"/>
</dbReference>
<keyword evidence="7" id="KW-0378">Hydrolase</keyword>
<protein>
    <recommendedName>
        <fullName evidence="10">N-acyl-aromatic-L-amino acid amidohydrolase</fullName>
        <ecNumber evidence="10">3.5.1.114</ecNumber>
    </recommendedName>
</protein>
<evidence type="ECO:0000256" key="12">
    <source>
        <dbReference type="ARBA" id="ARBA00048435"/>
    </source>
</evidence>
<evidence type="ECO:0000256" key="8">
    <source>
        <dbReference type="ARBA" id="ARBA00022833"/>
    </source>
</evidence>
<dbReference type="InterPro" id="IPR007036">
    <property type="entry name" value="Aste_AspA_hybrid_dom"/>
</dbReference>
<dbReference type="Gene3D" id="2.20.25.160">
    <property type="match status" value="1"/>
</dbReference>
<evidence type="ECO:0000313" key="17">
    <source>
        <dbReference type="Proteomes" id="UP001152622"/>
    </source>
</evidence>
<dbReference type="FunFam" id="3.40.630.10:FF:000025">
    <property type="entry name" value="aspartoacylase"/>
    <property type="match status" value="1"/>
</dbReference>
<dbReference type="InterPro" id="IPR016708">
    <property type="entry name" value="Aspartoacylase"/>
</dbReference>
<keyword evidence="17" id="KW-1185">Reference proteome</keyword>
<feature type="domain" description="AstE/AspA barrel-sandwich hybrid" evidence="14">
    <location>
        <begin position="335"/>
        <end position="416"/>
    </location>
</feature>
<keyword evidence="8" id="KW-0862">Zinc</keyword>
<keyword evidence="9" id="KW-0472">Membrane</keyword>
<dbReference type="GO" id="GO:0016324">
    <property type="term" value="C:apical plasma membrane"/>
    <property type="evidence" value="ECO:0007669"/>
    <property type="project" value="UniProtKB-SubCell"/>
</dbReference>
<keyword evidence="5" id="KW-0963">Cytoplasm</keyword>
<comment type="subcellular location">
    <subcellularLocation>
        <location evidence="11">Apical cell membrane</location>
        <topology evidence="11">Peripheral membrane protein</topology>
    </subcellularLocation>
    <subcellularLocation>
        <location evidence="2">Cytoplasm</location>
    </subcellularLocation>
</comment>
<dbReference type="InterPro" id="IPR055438">
    <property type="entry name" value="AstE_AspA_cat"/>
</dbReference>
<dbReference type="OrthoDB" id="8300214at2759"/>
<reference evidence="16" key="1">
    <citation type="journal article" date="2023" name="Science">
        <title>Genome structures resolve the early diversification of teleost fishes.</title>
        <authorList>
            <person name="Parey E."/>
            <person name="Louis A."/>
            <person name="Montfort J."/>
            <person name="Bouchez O."/>
            <person name="Roques C."/>
            <person name="Iampietro C."/>
            <person name="Lluch J."/>
            <person name="Castinel A."/>
            <person name="Donnadieu C."/>
            <person name="Desvignes T."/>
            <person name="Floi Bucao C."/>
            <person name="Jouanno E."/>
            <person name="Wen M."/>
            <person name="Mejri S."/>
            <person name="Dirks R."/>
            <person name="Jansen H."/>
            <person name="Henkel C."/>
            <person name="Chen W.J."/>
            <person name="Zahm M."/>
            <person name="Cabau C."/>
            <person name="Klopp C."/>
            <person name="Thompson A.W."/>
            <person name="Robinson-Rechavi M."/>
            <person name="Braasch I."/>
            <person name="Lecointre G."/>
            <person name="Bobe J."/>
            <person name="Postlethwait J.H."/>
            <person name="Berthelot C."/>
            <person name="Roest Crollius H."/>
            <person name="Guiguen Y."/>
        </authorList>
    </citation>
    <scope>NUCLEOTIDE SEQUENCE</scope>
    <source>
        <strain evidence="16">WJC10195</strain>
    </source>
</reference>
<dbReference type="Pfam" id="PF24827">
    <property type="entry name" value="AstE_AspA_cat"/>
    <property type="match status" value="1"/>
</dbReference>
<accession>A0A9Q1JHV4</accession>
<dbReference type="Pfam" id="PF04952">
    <property type="entry name" value="AstE_AspA_hybrid"/>
    <property type="match status" value="1"/>
</dbReference>
<comment type="catalytic activity">
    <reaction evidence="13">
        <text>an N-acyl-aromatic L-alpha-amino acid + H2O = an aromatic L-alpha-amino acid + a carboxylate</text>
        <dbReference type="Rhea" id="RHEA:54184"/>
        <dbReference type="ChEBI" id="CHEBI:15377"/>
        <dbReference type="ChEBI" id="CHEBI:29067"/>
        <dbReference type="ChEBI" id="CHEBI:84824"/>
        <dbReference type="ChEBI" id="CHEBI:138093"/>
        <dbReference type="EC" id="3.5.1.114"/>
    </reaction>
</comment>
<dbReference type="Gene3D" id="3.40.630.10">
    <property type="entry name" value="Zn peptidases"/>
    <property type="match status" value="1"/>
</dbReference>
<dbReference type="GO" id="GO:0005829">
    <property type="term" value="C:cytosol"/>
    <property type="evidence" value="ECO:0007669"/>
    <property type="project" value="TreeGrafter"/>
</dbReference>
<feature type="domain" description="Succinylglutamate desuccinylase/Aspartoacylase catalytic" evidence="15">
    <location>
        <begin position="130"/>
        <end position="321"/>
    </location>
</feature>
<dbReference type="GO" id="GO:0046872">
    <property type="term" value="F:metal ion binding"/>
    <property type="evidence" value="ECO:0007669"/>
    <property type="project" value="UniProtKB-KW"/>
</dbReference>
<dbReference type="PANTHER" id="PTHR15162">
    <property type="entry name" value="ASPARTOACYLASE"/>
    <property type="match status" value="1"/>
</dbReference>
<evidence type="ECO:0000256" key="3">
    <source>
        <dbReference type="ARBA" id="ARBA00006173"/>
    </source>
</evidence>
<evidence type="ECO:0000256" key="9">
    <source>
        <dbReference type="ARBA" id="ARBA00023136"/>
    </source>
</evidence>
<dbReference type="SUPFAM" id="SSF53187">
    <property type="entry name" value="Zn-dependent exopeptidases"/>
    <property type="match status" value="1"/>
</dbReference>
<evidence type="ECO:0000256" key="2">
    <source>
        <dbReference type="ARBA" id="ARBA00004496"/>
    </source>
</evidence>
<dbReference type="AlphaFoldDB" id="A0A9Q1JHV4"/>
<dbReference type="NCBIfam" id="NF002601">
    <property type="entry name" value="PRK02259.1"/>
    <property type="match status" value="1"/>
</dbReference>
<evidence type="ECO:0000256" key="13">
    <source>
        <dbReference type="ARBA" id="ARBA00049326"/>
    </source>
</evidence>
<name>A0A9Q1JHV4_SYNKA</name>
<gene>
    <name evidence="16" type="ORF">SKAU_G00039220</name>
</gene>
<evidence type="ECO:0000256" key="10">
    <source>
        <dbReference type="ARBA" id="ARBA00034807"/>
    </source>
</evidence>
<comment type="cofactor">
    <cofactor evidence="1">
        <name>Zn(2+)</name>
        <dbReference type="ChEBI" id="CHEBI:29105"/>
    </cofactor>
</comment>
<proteinExistence type="inferred from homology"/>
<evidence type="ECO:0000256" key="7">
    <source>
        <dbReference type="ARBA" id="ARBA00022801"/>
    </source>
</evidence>
<dbReference type="GO" id="GO:0004046">
    <property type="term" value="F:aminoacylase activity"/>
    <property type="evidence" value="ECO:0007669"/>
    <property type="project" value="TreeGrafter"/>
</dbReference>
<dbReference type="CDD" id="cd06909">
    <property type="entry name" value="M14_ASPA"/>
    <property type="match status" value="1"/>
</dbReference>
<evidence type="ECO:0000256" key="4">
    <source>
        <dbReference type="ARBA" id="ARBA00022475"/>
    </source>
</evidence>
<comment type="caution">
    <text evidence="16">The sequence shown here is derived from an EMBL/GenBank/DDBJ whole genome shotgun (WGS) entry which is preliminary data.</text>
</comment>
<comment type="similarity">
    <text evidence="3">Belongs to the AspA/AstE family. Aspartoacylase subfamily.</text>
</comment>
<keyword evidence="6" id="KW-0479">Metal-binding</keyword>
<dbReference type="InterPro" id="IPR050178">
    <property type="entry name" value="AspA/AstE_fam"/>
</dbReference>
<dbReference type="EMBL" id="JAINUF010000001">
    <property type="protein sequence ID" value="KAJ8383144.1"/>
    <property type="molecule type" value="Genomic_DNA"/>
</dbReference>
<evidence type="ECO:0000259" key="15">
    <source>
        <dbReference type="Pfam" id="PF24827"/>
    </source>
</evidence>
<evidence type="ECO:0000256" key="11">
    <source>
        <dbReference type="ARBA" id="ARBA00037831"/>
    </source>
</evidence>
<keyword evidence="4" id="KW-1003">Cell membrane</keyword>
<evidence type="ECO:0000256" key="5">
    <source>
        <dbReference type="ARBA" id="ARBA00022490"/>
    </source>
</evidence>
<dbReference type="GO" id="GO:0016788">
    <property type="term" value="F:hydrolase activity, acting on ester bonds"/>
    <property type="evidence" value="ECO:0007669"/>
    <property type="project" value="InterPro"/>
</dbReference>
<evidence type="ECO:0000259" key="14">
    <source>
        <dbReference type="Pfam" id="PF04952"/>
    </source>
</evidence>